<dbReference type="AlphaFoldDB" id="A0A0G1RVK4"/>
<protein>
    <recommendedName>
        <fullName evidence="1">DUF6922 domain-containing protein</fullName>
    </recommendedName>
</protein>
<dbReference type="EMBL" id="LCNT01000004">
    <property type="protein sequence ID" value="KKU61152.1"/>
    <property type="molecule type" value="Genomic_DNA"/>
</dbReference>
<comment type="caution">
    <text evidence="2">The sequence shown here is derived from an EMBL/GenBank/DDBJ whole genome shotgun (WGS) entry which is preliminary data.</text>
</comment>
<gene>
    <name evidence="2" type="ORF">UX85_C0004G0074</name>
</gene>
<evidence type="ECO:0000313" key="3">
    <source>
        <dbReference type="Proteomes" id="UP000033860"/>
    </source>
</evidence>
<name>A0A0G1RVK4_9BACT</name>
<feature type="domain" description="DUF6922" evidence="1">
    <location>
        <begin position="8"/>
        <end position="57"/>
    </location>
</feature>
<accession>A0A0G1RVK4</accession>
<sequence length="77" mass="9160">MVSALPKFLHKYFWGDRLSELNLKDHRRYIIQTILEKGDRRAASWLIKKVGKKTLKNNLPVLSLSPKAFNFWRLYLS</sequence>
<organism evidence="2 3">
    <name type="scientific">Candidatus Beckwithbacteria bacterium GW2011_GWB1_47_15</name>
    <dbReference type="NCBI Taxonomy" id="1618371"/>
    <lineage>
        <taxon>Bacteria</taxon>
        <taxon>Candidatus Beckwithiibacteriota</taxon>
    </lineage>
</organism>
<proteinExistence type="predicted"/>
<evidence type="ECO:0000313" key="2">
    <source>
        <dbReference type="EMBL" id="KKU61152.1"/>
    </source>
</evidence>
<dbReference type="Pfam" id="PF21956">
    <property type="entry name" value="DUF6922"/>
    <property type="match status" value="1"/>
</dbReference>
<dbReference type="Proteomes" id="UP000033860">
    <property type="component" value="Unassembled WGS sequence"/>
</dbReference>
<dbReference type="InterPro" id="IPR053830">
    <property type="entry name" value="DUF6922"/>
</dbReference>
<evidence type="ECO:0000259" key="1">
    <source>
        <dbReference type="Pfam" id="PF21956"/>
    </source>
</evidence>
<reference evidence="2 3" key="1">
    <citation type="journal article" date="2015" name="Nature">
        <title>rRNA introns, odd ribosomes, and small enigmatic genomes across a large radiation of phyla.</title>
        <authorList>
            <person name="Brown C.T."/>
            <person name="Hug L.A."/>
            <person name="Thomas B.C."/>
            <person name="Sharon I."/>
            <person name="Castelle C.J."/>
            <person name="Singh A."/>
            <person name="Wilkins M.J."/>
            <person name="Williams K.H."/>
            <person name="Banfield J.F."/>
        </authorList>
    </citation>
    <scope>NUCLEOTIDE SEQUENCE [LARGE SCALE GENOMIC DNA]</scope>
</reference>